<dbReference type="GO" id="GO:0006629">
    <property type="term" value="P:lipid metabolic process"/>
    <property type="evidence" value="ECO:0007669"/>
    <property type="project" value="InterPro"/>
</dbReference>
<evidence type="ECO:0000313" key="3">
    <source>
        <dbReference type="Proteomes" id="UP000245890"/>
    </source>
</evidence>
<evidence type="ECO:0008006" key="4">
    <source>
        <dbReference type="Google" id="ProtNLM"/>
    </source>
</evidence>
<dbReference type="AlphaFoldDB" id="A0A2U0SAN1"/>
<comment type="caution">
    <text evidence="2">The sequence shown here is derived from an EMBL/GenBank/DDBJ whole genome shotgun (WGS) entry which is preliminary data.</text>
</comment>
<accession>A0A2U0SAN1</accession>
<dbReference type="Gene3D" id="3.40.50.1820">
    <property type="entry name" value="alpha/beta hydrolase"/>
    <property type="match status" value="1"/>
</dbReference>
<name>A0A2U0SAN1_9SPHN</name>
<dbReference type="SUPFAM" id="SSF53474">
    <property type="entry name" value="alpha/beta-Hydrolases"/>
    <property type="match status" value="1"/>
</dbReference>
<proteinExistence type="predicted"/>
<dbReference type="RefSeq" id="WP_116467829.1">
    <property type="nucleotide sequence ID" value="NZ_QENQ01000001.1"/>
</dbReference>
<dbReference type="Proteomes" id="UP000245890">
    <property type="component" value="Unassembled WGS sequence"/>
</dbReference>
<keyword evidence="3" id="KW-1185">Reference proteome</keyword>
<dbReference type="OrthoDB" id="7560402at2"/>
<protein>
    <recommendedName>
        <fullName evidence="4">DUF2974 domain-containing protein</fullName>
    </recommendedName>
</protein>
<organism evidence="2 3">
    <name type="scientific">Sphingomonas pokkalii</name>
    <dbReference type="NCBI Taxonomy" id="2175090"/>
    <lineage>
        <taxon>Bacteria</taxon>
        <taxon>Pseudomonadati</taxon>
        <taxon>Pseudomonadota</taxon>
        <taxon>Alphaproteobacteria</taxon>
        <taxon>Sphingomonadales</taxon>
        <taxon>Sphingomonadaceae</taxon>
        <taxon>Sphingomonas</taxon>
    </lineage>
</organism>
<sequence>MMSAADQLSRPNGIASSTAASALRQRAANDDFQARHLPPRELLAWQQPAPPVPFVRSEAPPLATERAGGPSTIDLAAMAADVYNDTPAPPAGYRVAGGDDLARIGLRAEDLSSPQSSFRARVYVAEGDGGPNYVVSFRGTTDGSDWKANARQGVGLPSDQYTRALLIAKAIGRHPEAQVTITGHSLGGGLASAAALASGRDAQTFNAAGLSDATIRQADAIRGNGPAPKIAAFYVRGEILSAIQDGGDRVAGAIIGGIPGAILVDAPEAYGTRIPLEAKQPAGQSWYQDTPLARHGMDWVASSLGAH</sequence>
<reference evidence="2 3" key="1">
    <citation type="submission" date="2018-05" db="EMBL/GenBank/DDBJ databases">
        <title>Description of Sphingomonas pokkalii sp nov, isolated from the rhizosphere of saline tolerant pokkali rice and its draft genome analysis.</title>
        <authorList>
            <person name="Menon R."/>
            <person name="Kumari S."/>
            <person name="Rameshkumar N."/>
        </authorList>
    </citation>
    <scope>NUCLEOTIDE SEQUENCE [LARGE SCALE GENOMIC DNA]</scope>
    <source>
        <strain evidence="2 3">L3B27</strain>
    </source>
</reference>
<dbReference type="InterPro" id="IPR029058">
    <property type="entry name" value="AB_hydrolase_fold"/>
</dbReference>
<feature type="region of interest" description="Disordered" evidence="1">
    <location>
        <begin position="1"/>
        <end position="35"/>
    </location>
</feature>
<dbReference type="Pfam" id="PF26363">
    <property type="entry name" value="Phospholipase-like"/>
    <property type="match status" value="1"/>
</dbReference>
<evidence type="ECO:0000313" key="2">
    <source>
        <dbReference type="EMBL" id="PVX28379.1"/>
    </source>
</evidence>
<evidence type="ECO:0000256" key="1">
    <source>
        <dbReference type="SAM" id="MobiDB-lite"/>
    </source>
</evidence>
<gene>
    <name evidence="2" type="ORF">DD559_02680</name>
</gene>
<dbReference type="EMBL" id="QENQ01000001">
    <property type="protein sequence ID" value="PVX28379.1"/>
    <property type="molecule type" value="Genomic_DNA"/>
</dbReference>